<keyword evidence="2" id="KW-1185">Reference proteome</keyword>
<organism evidence="1 2">
    <name type="scientific">Lasius niger</name>
    <name type="common">Black garden ant</name>
    <dbReference type="NCBI Taxonomy" id="67767"/>
    <lineage>
        <taxon>Eukaryota</taxon>
        <taxon>Metazoa</taxon>
        <taxon>Ecdysozoa</taxon>
        <taxon>Arthropoda</taxon>
        <taxon>Hexapoda</taxon>
        <taxon>Insecta</taxon>
        <taxon>Pterygota</taxon>
        <taxon>Neoptera</taxon>
        <taxon>Endopterygota</taxon>
        <taxon>Hymenoptera</taxon>
        <taxon>Apocrita</taxon>
        <taxon>Aculeata</taxon>
        <taxon>Formicoidea</taxon>
        <taxon>Formicidae</taxon>
        <taxon>Formicinae</taxon>
        <taxon>Lasius</taxon>
        <taxon>Lasius</taxon>
    </lineage>
</organism>
<comment type="caution">
    <text evidence="1">The sequence shown here is derived from an EMBL/GenBank/DDBJ whole genome shotgun (WGS) entry which is preliminary data.</text>
</comment>
<evidence type="ECO:0000313" key="1">
    <source>
        <dbReference type="EMBL" id="KMQ90662.1"/>
    </source>
</evidence>
<reference evidence="1 2" key="1">
    <citation type="submission" date="2015-04" db="EMBL/GenBank/DDBJ databases">
        <title>Lasius niger genome sequencing.</title>
        <authorList>
            <person name="Konorov E.A."/>
            <person name="Nikitin M.A."/>
            <person name="Kirill M.V."/>
            <person name="Chang P."/>
        </authorList>
    </citation>
    <scope>NUCLEOTIDE SEQUENCE [LARGE SCALE GENOMIC DNA]</scope>
    <source>
        <tissue evidence="1">Whole</tissue>
    </source>
</reference>
<dbReference type="EMBL" id="LBMM01006364">
    <property type="protein sequence ID" value="KMQ90662.1"/>
    <property type="molecule type" value="Genomic_DNA"/>
</dbReference>
<sequence>MFTSLLKHHLRRIIGETRLPFVEISTFLVEVEACLNSRPLQALTDDSEDLDVLTPDHVLIEARSTSSRSRRCSTSGEPIGLLASAATDARPLVAALVARVSSGTDASAQVVDNARKSAGRTAVPSQD</sequence>
<name>A0A0J7KK47_LASNI</name>
<dbReference type="AlphaFoldDB" id="A0A0J7KK47"/>
<evidence type="ECO:0000313" key="2">
    <source>
        <dbReference type="Proteomes" id="UP000036403"/>
    </source>
</evidence>
<dbReference type="PaxDb" id="67767-A0A0J7KK47"/>
<accession>A0A0J7KK47</accession>
<dbReference type="Proteomes" id="UP000036403">
    <property type="component" value="Unassembled WGS sequence"/>
</dbReference>
<proteinExistence type="predicted"/>
<gene>
    <name evidence="1" type="ORF">RF55_9553</name>
</gene>
<protein>
    <submittedName>
        <fullName evidence="1">Uncharacterized protein</fullName>
    </submittedName>
</protein>